<dbReference type="EMBL" id="KZ857590">
    <property type="protein sequence ID" value="RDX40082.1"/>
    <property type="molecule type" value="Genomic_DNA"/>
</dbReference>
<name>A0A371CIG7_9APHY</name>
<evidence type="ECO:0000313" key="2">
    <source>
        <dbReference type="EMBL" id="RDX39837.1"/>
    </source>
</evidence>
<evidence type="ECO:0000313" key="3">
    <source>
        <dbReference type="EMBL" id="RDX40082.1"/>
    </source>
</evidence>
<gene>
    <name evidence="3" type="ORF">OH76DRAFT_460109</name>
    <name evidence="2" type="ORF">OH76DRAFT_515375</name>
</gene>
<keyword evidence="4" id="KW-1185">Reference proteome</keyword>
<feature type="region of interest" description="Disordered" evidence="1">
    <location>
        <begin position="1"/>
        <end position="40"/>
    </location>
</feature>
<dbReference type="EMBL" id="KZ857635">
    <property type="protein sequence ID" value="RDX39837.1"/>
    <property type="molecule type" value="Genomic_DNA"/>
</dbReference>
<reference evidence="3 4" key="1">
    <citation type="journal article" date="2018" name="Biotechnol. Biofuels">
        <title>Integrative visual omics of the white-rot fungus Polyporus brumalis exposes the biotechnological potential of its oxidative enzymes for delignifying raw plant biomass.</title>
        <authorList>
            <person name="Miyauchi S."/>
            <person name="Rancon A."/>
            <person name="Drula E."/>
            <person name="Hage H."/>
            <person name="Chaduli D."/>
            <person name="Favel A."/>
            <person name="Grisel S."/>
            <person name="Henrissat B."/>
            <person name="Herpoel-Gimbert I."/>
            <person name="Ruiz-Duenas F.J."/>
            <person name="Chevret D."/>
            <person name="Hainaut M."/>
            <person name="Lin J."/>
            <person name="Wang M."/>
            <person name="Pangilinan J."/>
            <person name="Lipzen A."/>
            <person name="Lesage-Meessen L."/>
            <person name="Navarro D."/>
            <person name="Riley R."/>
            <person name="Grigoriev I.V."/>
            <person name="Zhou S."/>
            <person name="Raouche S."/>
            <person name="Rosso M.N."/>
        </authorList>
    </citation>
    <scope>NUCLEOTIDE SEQUENCE [LARGE SCALE GENOMIC DNA]</scope>
    <source>
        <strain evidence="3 4">BRFM 1820</strain>
    </source>
</reference>
<feature type="compositionally biased region" description="Basic and acidic residues" evidence="1">
    <location>
        <begin position="26"/>
        <end position="40"/>
    </location>
</feature>
<dbReference type="AlphaFoldDB" id="A0A371CIG7"/>
<dbReference type="Proteomes" id="UP000256964">
    <property type="component" value="Unassembled WGS sequence"/>
</dbReference>
<sequence length="297" mass="32977">MRSTDQQDLRALQLAGTASIPHAHPLRYDPARESEQKQDAESLQYPVLRSMSEHAAGGCTRRCCKVLVLTRPRSCTHPKQFRPKKIYSCQPASLQVCRLYYLLVFATERAAARQTQRAKDTARRLRAFPSSLGSLHEQTGLQCVPEVRSTPCTAAVRSGPPSLCLSVRRRLGRRASCRTRESLSRWGLPREPAGVVPAAQSGGVISCSSVLGQRRRRVREHSSRSFFRCPLGYTASSTAFSAARIVVKFLCRTCVMGTLSERGTVDLTDLTYLDLENRSDAHPGRVVHAIRCVPVRS</sequence>
<evidence type="ECO:0000313" key="4">
    <source>
        <dbReference type="Proteomes" id="UP000256964"/>
    </source>
</evidence>
<organism evidence="3 4">
    <name type="scientific">Lentinus brumalis</name>
    <dbReference type="NCBI Taxonomy" id="2498619"/>
    <lineage>
        <taxon>Eukaryota</taxon>
        <taxon>Fungi</taxon>
        <taxon>Dikarya</taxon>
        <taxon>Basidiomycota</taxon>
        <taxon>Agaricomycotina</taxon>
        <taxon>Agaricomycetes</taxon>
        <taxon>Polyporales</taxon>
        <taxon>Polyporaceae</taxon>
        <taxon>Lentinus</taxon>
    </lineage>
</organism>
<protein>
    <submittedName>
        <fullName evidence="3">Uncharacterized protein</fullName>
    </submittedName>
</protein>
<evidence type="ECO:0000256" key="1">
    <source>
        <dbReference type="SAM" id="MobiDB-lite"/>
    </source>
</evidence>
<proteinExistence type="predicted"/>
<accession>A0A371CIG7</accession>